<evidence type="ECO:0000256" key="5">
    <source>
        <dbReference type="ARBA" id="ARBA00034115"/>
    </source>
</evidence>
<dbReference type="GO" id="GO:0005737">
    <property type="term" value="C:cytoplasm"/>
    <property type="evidence" value="ECO:0007669"/>
    <property type="project" value="TreeGrafter"/>
</dbReference>
<dbReference type="Gene3D" id="3.20.20.10">
    <property type="entry name" value="Alanine racemase"/>
    <property type="match status" value="1"/>
</dbReference>
<comment type="pathway">
    <text evidence="5">Amine and polyamine biosynthesis; putrescine biosynthesis via L-ornithine pathway; putrescine from L-ornithine: step 1/1.</text>
</comment>
<dbReference type="Pfam" id="PF02784">
    <property type="entry name" value="Orn_Arg_deC_N"/>
    <property type="match status" value="1"/>
</dbReference>
<dbReference type="CDD" id="cd00622">
    <property type="entry name" value="PLPDE_III_ODC"/>
    <property type="match status" value="1"/>
</dbReference>
<evidence type="ECO:0000256" key="8">
    <source>
        <dbReference type="ARBA" id="ARBA00049127"/>
    </source>
</evidence>
<dbReference type="PRINTS" id="PR01179">
    <property type="entry name" value="ODADCRBXLASE"/>
</dbReference>
<feature type="modified residue" description="N6-(pyridoxal phosphate)lysine" evidence="9">
    <location>
        <position position="123"/>
    </location>
</feature>
<protein>
    <recommendedName>
        <fullName evidence="6">ornithine decarboxylase</fullName>
        <ecNumber evidence="6">4.1.1.17</ecNumber>
    </recommendedName>
</protein>
<sequence>MSQVEILRPINTVDYDFSRSGPYANTARWVTTNSLVNDILSSSPLHLTTTELDDRPFPDLPPLHHGHPELHLRNGVINATRLAAQSVPDAEKAFFVGDLSQVYRQHQRWQACLPHVQPFYAIKCNPDPYVLRLLAALGTGFDCASNGEINQVLAIGGIDPSRIVFANPCKAASFVRNAGKVGVDMMTFDNADELHKVARAHPRAKLIIRILADDSKSICAFGVKFGAPLASVPGLLARAKELNLNVVGVSFHVGSGCYDPSVYTDAIMRSRAVFDMGKDAGYTFSLLDVGGGFEDALFEQAARYLTEAIDEYFPDRRDLKIIAEPGRFYVSRAFTLATNVIARRAPLMDGAAVKGDDDSSQEPSVMYYINDGVYGAFNCIMFDHQTVSPDVLSMGGSFHVPPGEPQSVSSVWGPTCDSIDRICTSTMLPDALQVGDWLAFENMGAYTICAASQFNGFETSKVVYTAGGLGGFEVRRVLAAFAMGLE</sequence>
<comment type="cofactor">
    <cofactor evidence="1 9">
        <name>pyridoxal 5'-phosphate</name>
        <dbReference type="ChEBI" id="CHEBI:597326"/>
    </cofactor>
</comment>
<name>A0A9P7VXM7_9AGAR</name>
<gene>
    <name evidence="11" type="ORF">BT62DRAFT_766829</name>
</gene>
<evidence type="ECO:0000256" key="1">
    <source>
        <dbReference type="ARBA" id="ARBA00001933"/>
    </source>
</evidence>
<evidence type="ECO:0000256" key="4">
    <source>
        <dbReference type="ARBA" id="ARBA00023239"/>
    </source>
</evidence>
<reference evidence="11" key="1">
    <citation type="submission" date="2020-11" db="EMBL/GenBank/DDBJ databases">
        <title>Adaptations for nitrogen fixation in a non-lichenized fungal sporocarp promotes dispersal by wood-feeding termites.</title>
        <authorList>
            <consortium name="DOE Joint Genome Institute"/>
            <person name="Koch R.A."/>
            <person name="Yoon G."/>
            <person name="Arayal U."/>
            <person name="Lail K."/>
            <person name="Amirebrahimi M."/>
            <person name="Labutti K."/>
            <person name="Lipzen A."/>
            <person name="Riley R."/>
            <person name="Barry K."/>
            <person name="Henrissat B."/>
            <person name="Grigoriev I.V."/>
            <person name="Herr J.R."/>
            <person name="Aime M.C."/>
        </authorList>
    </citation>
    <scope>NUCLEOTIDE SEQUENCE</scope>
    <source>
        <strain evidence="11">MCA 3950</strain>
    </source>
</reference>
<evidence type="ECO:0000256" key="9">
    <source>
        <dbReference type="PIRSR" id="PIRSR600183-50"/>
    </source>
</evidence>
<dbReference type="InterPro" id="IPR000183">
    <property type="entry name" value="Orn/DAP/Arg_de-COase"/>
</dbReference>
<evidence type="ECO:0000259" key="10">
    <source>
        <dbReference type="Pfam" id="PF02784"/>
    </source>
</evidence>
<dbReference type="FunFam" id="3.20.20.10:FF:000005">
    <property type="entry name" value="Ornithine decarboxylase"/>
    <property type="match status" value="1"/>
</dbReference>
<dbReference type="Proteomes" id="UP000812287">
    <property type="component" value="Unassembled WGS sequence"/>
</dbReference>
<comment type="similarity">
    <text evidence="2">Belongs to the Orn/Lys/Arg decarboxylase class-II family.</text>
</comment>
<dbReference type="InterPro" id="IPR002433">
    <property type="entry name" value="Orn_de-COase"/>
</dbReference>
<evidence type="ECO:0000313" key="11">
    <source>
        <dbReference type="EMBL" id="KAG7448350.1"/>
    </source>
</evidence>
<keyword evidence="3 9" id="KW-0663">Pyridoxal phosphate</keyword>
<accession>A0A9P7VXM7</accession>
<comment type="subunit">
    <text evidence="7">Homodimer. Only the dimer is catalytically active, as the active sites are constructed of residues from both monomers.</text>
</comment>
<comment type="caution">
    <text evidence="11">The sequence shown here is derived from an EMBL/GenBank/DDBJ whole genome shotgun (WGS) entry which is preliminary data.</text>
</comment>
<dbReference type="PRINTS" id="PR01182">
    <property type="entry name" value="ORNDCRBXLASE"/>
</dbReference>
<dbReference type="InterPro" id="IPR022644">
    <property type="entry name" value="De-COase2_N"/>
</dbReference>
<dbReference type="SUPFAM" id="SSF50621">
    <property type="entry name" value="Alanine racemase C-terminal domain-like"/>
    <property type="match status" value="1"/>
</dbReference>
<dbReference type="InterPro" id="IPR029066">
    <property type="entry name" value="PLP-binding_barrel"/>
</dbReference>
<dbReference type="OrthoDB" id="5034579at2759"/>
<dbReference type="GO" id="GO:0033387">
    <property type="term" value="P:putrescine biosynthetic process from arginine, via ornithine"/>
    <property type="evidence" value="ECO:0007669"/>
    <property type="project" value="TreeGrafter"/>
</dbReference>
<dbReference type="EMBL" id="MU250530">
    <property type="protein sequence ID" value="KAG7448350.1"/>
    <property type="molecule type" value="Genomic_DNA"/>
</dbReference>
<proteinExistence type="inferred from homology"/>
<dbReference type="SUPFAM" id="SSF51419">
    <property type="entry name" value="PLP-binding barrel"/>
    <property type="match status" value="1"/>
</dbReference>
<dbReference type="InterPro" id="IPR009006">
    <property type="entry name" value="Ala_racemase/Decarboxylase_C"/>
</dbReference>
<dbReference type="RefSeq" id="XP_043041850.1">
    <property type="nucleotide sequence ID" value="XM_043182206.1"/>
</dbReference>
<evidence type="ECO:0000313" key="12">
    <source>
        <dbReference type="Proteomes" id="UP000812287"/>
    </source>
</evidence>
<feature type="domain" description="Orn/DAP/Arg decarboxylase 2 N-terminal" evidence="10">
    <location>
        <begin position="99"/>
        <end position="331"/>
    </location>
</feature>
<dbReference type="AlphaFoldDB" id="A0A9P7VXM7"/>
<comment type="catalytic activity">
    <reaction evidence="8">
        <text>L-ornithine + H(+) = putrescine + CO2</text>
        <dbReference type="Rhea" id="RHEA:22964"/>
        <dbReference type="ChEBI" id="CHEBI:15378"/>
        <dbReference type="ChEBI" id="CHEBI:16526"/>
        <dbReference type="ChEBI" id="CHEBI:46911"/>
        <dbReference type="ChEBI" id="CHEBI:326268"/>
        <dbReference type="EC" id="4.1.1.17"/>
    </reaction>
</comment>
<dbReference type="PANTHER" id="PTHR11482:SF6">
    <property type="entry name" value="ORNITHINE DECARBOXYLASE 1-RELATED"/>
    <property type="match status" value="1"/>
</dbReference>
<dbReference type="PROSITE" id="PS00878">
    <property type="entry name" value="ODR_DC_2_1"/>
    <property type="match status" value="1"/>
</dbReference>
<dbReference type="GO" id="GO:0004586">
    <property type="term" value="F:ornithine decarboxylase activity"/>
    <property type="evidence" value="ECO:0007669"/>
    <property type="project" value="UniProtKB-EC"/>
</dbReference>
<organism evidence="11 12">
    <name type="scientific">Guyanagaster necrorhizus</name>
    <dbReference type="NCBI Taxonomy" id="856835"/>
    <lineage>
        <taxon>Eukaryota</taxon>
        <taxon>Fungi</taxon>
        <taxon>Dikarya</taxon>
        <taxon>Basidiomycota</taxon>
        <taxon>Agaricomycotina</taxon>
        <taxon>Agaricomycetes</taxon>
        <taxon>Agaricomycetidae</taxon>
        <taxon>Agaricales</taxon>
        <taxon>Marasmiineae</taxon>
        <taxon>Physalacriaceae</taxon>
        <taxon>Guyanagaster</taxon>
    </lineage>
</organism>
<keyword evidence="4" id="KW-0456">Lyase</keyword>
<feature type="active site" description="Proton donor" evidence="9">
    <location>
        <position position="416"/>
    </location>
</feature>
<dbReference type="EC" id="4.1.1.17" evidence="6"/>
<keyword evidence="12" id="KW-1185">Reference proteome</keyword>
<dbReference type="PANTHER" id="PTHR11482">
    <property type="entry name" value="ARGININE/DIAMINOPIMELATE/ORNITHINE DECARBOXYLASE"/>
    <property type="match status" value="1"/>
</dbReference>
<dbReference type="GeneID" id="66104502"/>
<dbReference type="InterPro" id="IPR022653">
    <property type="entry name" value="De-COase2_pyr-phos_BS"/>
</dbReference>
<evidence type="ECO:0000256" key="3">
    <source>
        <dbReference type="ARBA" id="ARBA00022898"/>
    </source>
</evidence>
<evidence type="ECO:0000256" key="2">
    <source>
        <dbReference type="ARBA" id="ARBA00008872"/>
    </source>
</evidence>
<dbReference type="Gene3D" id="2.40.37.10">
    <property type="entry name" value="Lyase, Ornithine Decarboxylase, Chain A, domain 1"/>
    <property type="match status" value="1"/>
</dbReference>
<evidence type="ECO:0000256" key="6">
    <source>
        <dbReference type="ARBA" id="ARBA00034138"/>
    </source>
</evidence>
<evidence type="ECO:0000256" key="7">
    <source>
        <dbReference type="ARBA" id="ARBA00046672"/>
    </source>
</evidence>